<evidence type="ECO:0000313" key="2">
    <source>
        <dbReference type="Proteomes" id="UP000822476"/>
    </source>
</evidence>
<sequence length="69" mass="7996">MNSICLPITELQASIVVQKNITINVIINGIENVDEHVPQTLQVHVFHTYRLCLFSTLFTEIFWNKQLQV</sequence>
<dbReference type="EMBL" id="JTDE01017433">
    <property type="protein sequence ID" value="KAF7233858.1"/>
    <property type="molecule type" value="Genomic_DNA"/>
</dbReference>
<organism evidence="1 2">
    <name type="scientific">Paragonimus skrjabini miyazakii</name>
    <dbReference type="NCBI Taxonomy" id="59628"/>
    <lineage>
        <taxon>Eukaryota</taxon>
        <taxon>Metazoa</taxon>
        <taxon>Spiralia</taxon>
        <taxon>Lophotrochozoa</taxon>
        <taxon>Platyhelminthes</taxon>
        <taxon>Trematoda</taxon>
        <taxon>Digenea</taxon>
        <taxon>Plagiorchiida</taxon>
        <taxon>Troglotremata</taxon>
        <taxon>Troglotrematidae</taxon>
        <taxon>Paragonimus</taxon>
    </lineage>
</organism>
<gene>
    <name evidence="1" type="ORF">EG68_12607</name>
</gene>
<proteinExistence type="predicted"/>
<evidence type="ECO:0000313" key="1">
    <source>
        <dbReference type="EMBL" id="KAF7233858.1"/>
    </source>
</evidence>
<dbReference type="AlphaFoldDB" id="A0A8S9YFH2"/>
<accession>A0A8S9YFH2</accession>
<keyword evidence="2" id="KW-1185">Reference proteome</keyword>
<reference evidence="1" key="1">
    <citation type="submission" date="2019-07" db="EMBL/GenBank/DDBJ databases">
        <title>Annotation for the trematode Paragonimus miyazaki's.</title>
        <authorList>
            <person name="Choi Y.-J."/>
        </authorList>
    </citation>
    <scope>NUCLEOTIDE SEQUENCE</scope>
    <source>
        <strain evidence="1">Japan</strain>
    </source>
</reference>
<dbReference type="Proteomes" id="UP000822476">
    <property type="component" value="Unassembled WGS sequence"/>
</dbReference>
<protein>
    <submittedName>
        <fullName evidence="1">Uncharacterized protein</fullName>
    </submittedName>
</protein>
<name>A0A8S9YFH2_9TREM</name>
<comment type="caution">
    <text evidence="1">The sequence shown here is derived from an EMBL/GenBank/DDBJ whole genome shotgun (WGS) entry which is preliminary data.</text>
</comment>